<feature type="binding site" evidence="13">
    <location>
        <position position="238"/>
    </location>
    <ligand>
        <name>substrate</name>
    </ligand>
</feature>
<evidence type="ECO:0000313" key="17">
    <source>
        <dbReference type="Proteomes" id="UP000464378"/>
    </source>
</evidence>
<gene>
    <name evidence="16" type="ORF">GMBLW1_45380</name>
</gene>
<feature type="binding site" evidence="13">
    <location>
        <position position="184"/>
    </location>
    <ligand>
        <name>substrate</name>
    </ligand>
</feature>
<feature type="domain" description="Quinolinate phosphoribosyl transferase C-terminal" evidence="14">
    <location>
        <begin position="129"/>
        <end position="300"/>
    </location>
</feature>
<evidence type="ECO:0000256" key="11">
    <source>
        <dbReference type="ARBA" id="ARBA00069173"/>
    </source>
</evidence>
<dbReference type="Proteomes" id="UP000464378">
    <property type="component" value="Chromosome"/>
</dbReference>
<dbReference type="PIRSF" id="PIRSF006250">
    <property type="entry name" value="NadC_ModD"/>
    <property type="match status" value="1"/>
</dbReference>
<feature type="binding site" evidence="13">
    <location>
        <position position="117"/>
    </location>
    <ligand>
        <name>substrate</name>
    </ligand>
</feature>
<organism evidence="16">
    <name type="scientific">Tuwongella immobilis</name>
    <dbReference type="NCBI Taxonomy" id="692036"/>
    <lineage>
        <taxon>Bacteria</taxon>
        <taxon>Pseudomonadati</taxon>
        <taxon>Planctomycetota</taxon>
        <taxon>Planctomycetia</taxon>
        <taxon>Gemmatales</taxon>
        <taxon>Gemmataceae</taxon>
        <taxon>Tuwongella</taxon>
    </lineage>
</organism>
<protein>
    <recommendedName>
        <fullName evidence="11">Probable nicotinate-nucleotide pyrophosphorylase [carboxylating]</fullName>
        <ecNumber evidence="5">2.4.2.19</ecNumber>
    </recommendedName>
    <alternativeName>
        <fullName evidence="9">Quinolinate phosphoribosyltransferase [decarboxylating]</fullName>
    </alternativeName>
</protein>
<evidence type="ECO:0000256" key="9">
    <source>
        <dbReference type="ARBA" id="ARBA00033102"/>
    </source>
</evidence>
<dbReference type="InterPro" id="IPR036068">
    <property type="entry name" value="Nicotinate_pribotase-like_C"/>
</dbReference>
<dbReference type="InterPro" id="IPR022412">
    <property type="entry name" value="Quinolinate_PRibosylTrfase_N"/>
</dbReference>
<feature type="binding site" evidence="13">
    <location>
        <begin position="285"/>
        <end position="287"/>
    </location>
    <ligand>
        <name>substrate</name>
    </ligand>
</feature>
<name>A0A6C2YUR2_9BACT</name>
<comment type="catalytic activity">
    <reaction evidence="10">
        <text>nicotinate beta-D-ribonucleotide + CO2 + diphosphate = quinolinate + 5-phospho-alpha-D-ribose 1-diphosphate + 2 H(+)</text>
        <dbReference type="Rhea" id="RHEA:12733"/>
        <dbReference type="ChEBI" id="CHEBI:15378"/>
        <dbReference type="ChEBI" id="CHEBI:16526"/>
        <dbReference type="ChEBI" id="CHEBI:29959"/>
        <dbReference type="ChEBI" id="CHEBI:33019"/>
        <dbReference type="ChEBI" id="CHEBI:57502"/>
        <dbReference type="ChEBI" id="CHEBI:58017"/>
        <dbReference type="EC" id="2.4.2.19"/>
    </reaction>
</comment>
<comment type="pathway">
    <text evidence="2">Cofactor biosynthesis; NAD(+) biosynthesis; nicotinate D-ribonucleotide from quinolinate: step 1/1.</text>
</comment>
<dbReference type="AlphaFoldDB" id="A0A6C2YUR2"/>
<evidence type="ECO:0000256" key="6">
    <source>
        <dbReference type="ARBA" id="ARBA00022642"/>
    </source>
</evidence>
<dbReference type="InterPro" id="IPR027277">
    <property type="entry name" value="NadC/ModD"/>
</dbReference>
<reference evidence="16" key="1">
    <citation type="submission" date="2019-04" db="EMBL/GenBank/DDBJ databases">
        <authorList>
            <consortium name="Science for Life Laboratories"/>
        </authorList>
    </citation>
    <scope>NUCLEOTIDE SEQUENCE</scope>
    <source>
        <strain evidence="16">MBLW1</strain>
    </source>
</reference>
<dbReference type="RefSeq" id="WP_232056297.1">
    <property type="nucleotide sequence ID" value="NZ_LR593887.1"/>
</dbReference>
<evidence type="ECO:0000256" key="13">
    <source>
        <dbReference type="PIRSR" id="PIRSR006250-1"/>
    </source>
</evidence>
<dbReference type="Gene3D" id="3.20.20.70">
    <property type="entry name" value="Aldolase class I"/>
    <property type="match status" value="1"/>
</dbReference>
<dbReference type="FunFam" id="3.20.20.70:FF:000030">
    <property type="entry name" value="Nicotinate-nucleotide pyrophosphorylase, carboxylating"/>
    <property type="match status" value="1"/>
</dbReference>
<feature type="binding site" evidence="13">
    <location>
        <position position="217"/>
    </location>
    <ligand>
        <name>substrate</name>
    </ligand>
</feature>
<feature type="binding site" evidence="13">
    <location>
        <position position="174"/>
    </location>
    <ligand>
        <name>substrate</name>
    </ligand>
</feature>
<dbReference type="Gene3D" id="3.90.1170.20">
    <property type="entry name" value="Quinolinate phosphoribosyl transferase, N-terminal domain"/>
    <property type="match status" value="1"/>
</dbReference>
<evidence type="ECO:0000256" key="7">
    <source>
        <dbReference type="ARBA" id="ARBA00022676"/>
    </source>
</evidence>
<comment type="similarity">
    <text evidence="3 12">Belongs to the NadC/ModD family.</text>
</comment>
<keyword evidence="6" id="KW-0662">Pyridine nucleotide biosynthesis</keyword>
<dbReference type="InterPro" id="IPR037128">
    <property type="entry name" value="Quinolinate_PRibosylTase_N_sf"/>
</dbReference>
<dbReference type="UniPathway" id="UPA00253">
    <property type="reaction ID" value="UER00331"/>
</dbReference>
<evidence type="ECO:0000259" key="15">
    <source>
        <dbReference type="Pfam" id="PF02749"/>
    </source>
</evidence>
<proteinExistence type="inferred from homology"/>
<evidence type="ECO:0000256" key="1">
    <source>
        <dbReference type="ARBA" id="ARBA00003237"/>
    </source>
</evidence>
<feature type="binding site" evidence="13">
    <location>
        <begin position="264"/>
        <end position="266"/>
    </location>
    <ligand>
        <name>substrate</name>
    </ligand>
</feature>
<evidence type="ECO:0000256" key="2">
    <source>
        <dbReference type="ARBA" id="ARBA00004893"/>
    </source>
</evidence>
<dbReference type="CDD" id="cd01572">
    <property type="entry name" value="QPRTase"/>
    <property type="match status" value="1"/>
</dbReference>
<dbReference type="EMBL" id="LR593887">
    <property type="protein sequence ID" value="VTS06671.1"/>
    <property type="molecule type" value="Genomic_DNA"/>
</dbReference>
<sequence length="304" mass="32698">MVATRDRVTILAGMNRFTDSERRNAETLIALAFAEDLGEVGDRTSLATIPADRQGQAVFVARKPGVLAGIPVLHAIQQSHGSNLTWEYACEDSTVLQPGMPIATMRGSMRTILAVERTALNFLQRLCGIATLTRQYVNAIAGLPAVVLDTRKTTPGWRLLEKYAVRMGGGTNHRIGLYDGILIKDNHLAALQPREQAVALAIAAAREHAPDLFVEIEVDSLEQLAQALPCHPEIVLLDNMSNAQLREAVALRNTHSPTTRLEASGGVNLTTIRGIAETGVDRISVGALTHSATALDIGLDYADA</sequence>
<dbReference type="GO" id="GO:0034213">
    <property type="term" value="P:quinolinate catabolic process"/>
    <property type="evidence" value="ECO:0007669"/>
    <property type="project" value="TreeGrafter"/>
</dbReference>
<dbReference type="Pfam" id="PF02749">
    <property type="entry name" value="QRPTase_N"/>
    <property type="match status" value="1"/>
</dbReference>
<evidence type="ECO:0000256" key="8">
    <source>
        <dbReference type="ARBA" id="ARBA00022679"/>
    </source>
</evidence>
<dbReference type="KEGG" id="tim:GMBLW1_45380"/>
<dbReference type="SUPFAM" id="SSF51690">
    <property type="entry name" value="Nicotinate/Quinolinate PRTase C-terminal domain-like"/>
    <property type="match status" value="1"/>
</dbReference>
<feature type="binding site" evidence="13">
    <location>
        <begin position="150"/>
        <end position="152"/>
    </location>
    <ligand>
        <name>substrate</name>
    </ligand>
</feature>
<evidence type="ECO:0000256" key="4">
    <source>
        <dbReference type="ARBA" id="ARBA00011218"/>
    </source>
</evidence>
<accession>A0A6C2YUR2</accession>
<feature type="domain" description="Quinolinate phosphoribosyl transferase N-terminal" evidence="15">
    <location>
        <begin position="42"/>
        <end position="127"/>
    </location>
</feature>
<dbReference type="EMBL" id="LR586016">
    <property type="protein sequence ID" value="VIP04655.1"/>
    <property type="molecule type" value="Genomic_DNA"/>
</dbReference>
<dbReference type="FunFam" id="3.90.1170.20:FF:000001">
    <property type="entry name" value="Nicotinate-nucleotide diphosphorylase (Carboxylating)"/>
    <property type="match status" value="1"/>
</dbReference>
<dbReference type="NCBIfam" id="TIGR00078">
    <property type="entry name" value="nadC"/>
    <property type="match status" value="1"/>
</dbReference>
<evidence type="ECO:0000256" key="3">
    <source>
        <dbReference type="ARBA" id="ARBA00009400"/>
    </source>
</evidence>
<dbReference type="InterPro" id="IPR013785">
    <property type="entry name" value="Aldolase_TIM"/>
</dbReference>
<dbReference type="PANTHER" id="PTHR32179:SF3">
    <property type="entry name" value="NICOTINATE-NUCLEOTIDE PYROPHOSPHORYLASE [CARBOXYLATING]"/>
    <property type="match status" value="1"/>
</dbReference>
<dbReference type="GO" id="GO:0005737">
    <property type="term" value="C:cytoplasm"/>
    <property type="evidence" value="ECO:0007669"/>
    <property type="project" value="TreeGrafter"/>
</dbReference>
<dbReference type="FunCoup" id="A0A6C2YUR2">
    <property type="interactions" value="510"/>
</dbReference>
<dbReference type="EC" id="2.4.2.19" evidence="5"/>
<evidence type="ECO:0000256" key="10">
    <source>
        <dbReference type="ARBA" id="ARBA00047445"/>
    </source>
</evidence>
<keyword evidence="8 12" id="KW-0808">Transferase</keyword>
<dbReference type="InParanoid" id="A0A6C2YUR2"/>
<comment type="subunit">
    <text evidence="4">Hexamer formed by 3 homodimers.</text>
</comment>
<keyword evidence="17" id="KW-1185">Reference proteome</keyword>
<keyword evidence="7 12" id="KW-0328">Glycosyltransferase</keyword>
<comment type="function">
    <text evidence="1">Involved in the catabolism of quinolinic acid (QA).</text>
</comment>
<dbReference type="InterPro" id="IPR004393">
    <property type="entry name" value="NadC"/>
</dbReference>
<dbReference type="SUPFAM" id="SSF54675">
    <property type="entry name" value="Nicotinate/Quinolinate PRTase N-terminal domain-like"/>
    <property type="match status" value="1"/>
</dbReference>
<evidence type="ECO:0000256" key="5">
    <source>
        <dbReference type="ARBA" id="ARBA00011944"/>
    </source>
</evidence>
<evidence type="ECO:0000259" key="14">
    <source>
        <dbReference type="Pfam" id="PF01729"/>
    </source>
</evidence>
<dbReference type="PANTHER" id="PTHR32179">
    <property type="entry name" value="NICOTINATE-NUCLEOTIDE PYROPHOSPHORYLASE [CARBOXYLATING]"/>
    <property type="match status" value="1"/>
</dbReference>
<dbReference type="Pfam" id="PF01729">
    <property type="entry name" value="QRPTase_C"/>
    <property type="match status" value="1"/>
</dbReference>
<evidence type="ECO:0000313" key="16">
    <source>
        <dbReference type="EMBL" id="VIP04655.1"/>
    </source>
</evidence>
<dbReference type="InterPro" id="IPR002638">
    <property type="entry name" value="Quinolinate_PRibosylTrfase_C"/>
</dbReference>
<dbReference type="GO" id="GO:0009435">
    <property type="term" value="P:NAD+ biosynthetic process"/>
    <property type="evidence" value="ECO:0007669"/>
    <property type="project" value="UniProtKB-UniPathway"/>
</dbReference>
<dbReference type="GO" id="GO:0004514">
    <property type="term" value="F:nicotinate-nucleotide diphosphorylase (carboxylating) activity"/>
    <property type="evidence" value="ECO:0007669"/>
    <property type="project" value="UniProtKB-EC"/>
</dbReference>
<evidence type="ECO:0000256" key="12">
    <source>
        <dbReference type="PIRNR" id="PIRNR006250"/>
    </source>
</evidence>